<evidence type="ECO:0000256" key="5">
    <source>
        <dbReference type="ARBA" id="ARBA00005072"/>
    </source>
</evidence>
<feature type="modified residue" description="N6-(pyridoxal phosphate)lysine" evidence="14">
    <location>
        <position position="184"/>
    </location>
</feature>
<comment type="function">
    <text evidence="2">Acts on leucine, isoleucine and valine.</text>
</comment>
<keyword evidence="9 15" id="KW-0808">Transferase</keyword>
<evidence type="ECO:0000256" key="12">
    <source>
        <dbReference type="ARBA" id="ARBA00048798"/>
    </source>
</evidence>
<evidence type="ECO:0000256" key="6">
    <source>
        <dbReference type="ARBA" id="ARBA00009320"/>
    </source>
</evidence>
<comment type="similarity">
    <text evidence="6">Belongs to the class-IV pyridoxal-phosphate-dependent aminotransferase family.</text>
</comment>
<dbReference type="EMBL" id="JADIMO010000042">
    <property type="protein sequence ID" value="MBO8444802.1"/>
    <property type="molecule type" value="Genomic_DNA"/>
</dbReference>
<comment type="catalytic activity">
    <reaction evidence="11">
        <text>L-valine + 2-oxoglutarate = 3-methyl-2-oxobutanoate + L-glutamate</text>
        <dbReference type="Rhea" id="RHEA:24813"/>
        <dbReference type="ChEBI" id="CHEBI:11851"/>
        <dbReference type="ChEBI" id="CHEBI:16810"/>
        <dbReference type="ChEBI" id="CHEBI:29985"/>
        <dbReference type="ChEBI" id="CHEBI:57762"/>
        <dbReference type="EC" id="2.6.1.42"/>
    </reaction>
</comment>
<evidence type="ECO:0000256" key="4">
    <source>
        <dbReference type="ARBA" id="ARBA00004931"/>
    </source>
</evidence>
<dbReference type="InterPro" id="IPR033939">
    <property type="entry name" value="BCAT_family"/>
</dbReference>
<evidence type="ECO:0000256" key="2">
    <source>
        <dbReference type="ARBA" id="ARBA00003109"/>
    </source>
</evidence>
<dbReference type="InterPro" id="IPR043131">
    <property type="entry name" value="BCAT-like_N"/>
</dbReference>
<dbReference type="InterPro" id="IPR036038">
    <property type="entry name" value="Aminotransferase-like"/>
</dbReference>
<dbReference type="InterPro" id="IPR005786">
    <property type="entry name" value="B_amino_transII"/>
</dbReference>
<dbReference type="NCBIfam" id="NF009897">
    <property type="entry name" value="PRK13357.1"/>
    <property type="match status" value="1"/>
</dbReference>
<sequence length="345" mass="38324">MATNIDWSRLTFSYTKTNTILSCSFKDGKWGEVESHTDDTIRISSFAGALHYSIECFEGLKAFRGKDGKIRIFRPDENAARLQRSAKFLGIEAPSTEMFIEMCIRAVKENIDFLPPYGTHASLYLRPTLIGVNPQLGVNSSKDCIFLMLCSPVGAYTGGNLEPINVVIARNYDRAAPNGCGCYKLGGNYAASLYSYNLAHKQGYKAVLYLDPAEKKYIDEFNSSNFFAIKGNTYITPESDSILPSITNKSLEAAARYLGMDVERRKIEVEELSGFEEAGECGTAVVITPVYQIDDKPFLESDEVTSYTFGSKTACGPKSLRLYNMITGIQYGETEDPFGWCVFVE</sequence>
<evidence type="ECO:0000256" key="13">
    <source>
        <dbReference type="ARBA" id="ARBA00049229"/>
    </source>
</evidence>
<dbReference type="NCBIfam" id="TIGR01123">
    <property type="entry name" value="ilvE_II"/>
    <property type="match status" value="1"/>
</dbReference>
<dbReference type="InterPro" id="IPR043132">
    <property type="entry name" value="BCAT-like_C"/>
</dbReference>
<comment type="cofactor">
    <cofactor evidence="1">
        <name>pyridoxal 5'-phosphate</name>
        <dbReference type="ChEBI" id="CHEBI:597326"/>
    </cofactor>
</comment>
<evidence type="ECO:0000256" key="1">
    <source>
        <dbReference type="ARBA" id="ARBA00001933"/>
    </source>
</evidence>
<dbReference type="EC" id="2.6.1.42" evidence="7"/>
<evidence type="ECO:0000256" key="11">
    <source>
        <dbReference type="ARBA" id="ARBA00048212"/>
    </source>
</evidence>
<reference evidence="15" key="2">
    <citation type="journal article" date="2021" name="PeerJ">
        <title>Extensive microbial diversity within the chicken gut microbiome revealed by metagenomics and culture.</title>
        <authorList>
            <person name="Gilroy R."/>
            <person name="Ravi A."/>
            <person name="Getino M."/>
            <person name="Pursley I."/>
            <person name="Horton D.L."/>
            <person name="Alikhan N.F."/>
            <person name="Baker D."/>
            <person name="Gharbi K."/>
            <person name="Hall N."/>
            <person name="Watson M."/>
            <person name="Adriaenssens E.M."/>
            <person name="Foster-Nyarko E."/>
            <person name="Jarju S."/>
            <person name="Secka A."/>
            <person name="Antonio M."/>
            <person name="Oren A."/>
            <person name="Chaudhuri R.R."/>
            <person name="La Ragione R."/>
            <person name="Hildebrand F."/>
            <person name="Pallen M.J."/>
        </authorList>
    </citation>
    <scope>NUCLEOTIDE SEQUENCE</scope>
    <source>
        <strain evidence="15">D5-748</strain>
    </source>
</reference>
<organism evidence="15 16">
    <name type="scientific">Candidatus Cryptobacteroides merdavium</name>
    <dbReference type="NCBI Taxonomy" id="2840769"/>
    <lineage>
        <taxon>Bacteria</taxon>
        <taxon>Pseudomonadati</taxon>
        <taxon>Bacteroidota</taxon>
        <taxon>Bacteroidia</taxon>
        <taxon>Bacteroidales</taxon>
        <taxon>Candidatus Cryptobacteroides</taxon>
    </lineage>
</organism>
<dbReference type="GO" id="GO:0004084">
    <property type="term" value="F:branched-chain-amino-acid transaminase activity"/>
    <property type="evidence" value="ECO:0007669"/>
    <property type="project" value="UniProtKB-EC"/>
</dbReference>
<dbReference type="AlphaFoldDB" id="A0A9D9ECI4"/>
<dbReference type="PANTHER" id="PTHR42825">
    <property type="entry name" value="AMINO ACID AMINOTRANSFERASE"/>
    <property type="match status" value="1"/>
</dbReference>
<dbReference type="CDD" id="cd01557">
    <property type="entry name" value="BCAT_beta_family"/>
    <property type="match status" value="1"/>
</dbReference>
<proteinExistence type="inferred from homology"/>
<comment type="caution">
    <text evidence="15">The sequence shown here is derived from an EMBL/GenBank/DDBJ whole genome shotgun (WGS) entry which is preliminary data.</text>
</comment>
<dbReference type="Gene3D" id="3.20.10.10">
    <property type="entry name" value="D-amino Acid Aminotransferase, subunit A, domain 2"/>
    <property type="match status" value="1"/>
</dbReference>
<dbReference type="Gene3D" id="3.30.470.10">
    <property type="match status" value="1"/>
</dbReference>
<dbReference type="GO" id="GO:0009081">
    <property type="term" value="P:branched-chain amino acid metabolic process"/>
    <property type="evidence" value="ECO:0007669"/>
    <property type="project" value="InterPro"/>
</dbReference>
<name>A0A9D9ECI4_9BACT</name>
<evidence type="ECO:0000313" key="16">
    <source>
        <dbReference type="Proteomes" id="UP000823619"/>
    </source>
</evidence>
<comment type="catalytic activity">
    <reaction evidence="13">
        <text>L-leucine + 2-oxoglutarate = 4-methyl-2-oxopentanoate + L-glutamate</text>
        <dbReference type="Rhea" id="RHEA:18321"/>
        <dbReference type="ChEBI" id="CHEBI:16810"/>
        <dbReference type="ChEBI" id="CHEBI:17865"/>
        <dbReference type="ChEBI" id="CHEBI:29985"/>
        <dbReference type="ChEBI" id="CHEBI:57427"/>
        <dbReference type="EC" id="2.6.1.42"/>
    </reaction>
</comment>
<dbReference type="Proteomes" id="UP000823619">
    <property type="component" value="Unassembled WGS sequence"/>
</dbReference>
<dbReference type="Pfam" id="PF01063">
    <property type="entry name" value="Aminotran_4"/>
    <property type="match status" value="1"/>
</dbReference>
<evidence type="ECO:0000313" key="15">
    <source>
        <dbReference type="EMBL" id="MBO8444802.1"/>
    </source>
</evidence>
<gene>
    <name evidence="15" type="ORF">IAC23_03780</name>
</gene>
<comment type="pathway">
    <text evidence="3">Amino-acid biosynthesis; L-isoleucine biosynthesis; L-isoleucine from 2-oxobutanoate: step 4/4.</text>
</comment>
<keyword evidence="8 15" id="KW-0032">Aminotransferase</keyword>
<evidence type="ECO:0000256" key="3">
    <source>
        <dbReference type="ARBA" id="ARBA00004824"/>
    </source>
</evidence>
<keyword evidence="10" id="KW-0663">Pyridoxal phosphate</keyword>
<dbReference type="InterPro" id="IPR001544">
    <property type="entry name" value="Aminotrans_IV"/>
</dbReference>
<comment type="pathway">
    <text evidence="5">Amino-acid biosynthesis; L-leucine biosynthesis; L-leucine from 3-methyl-2-oxobutanoate: step 4/4.</text>
</comment>
<evidence type="ECO:0000256" key="7">
    <source>
        <dbReference type="ARBA" id="ARBA00013053"/>
    </source>
</evidence>
<dbReference type="SUPFAM" id="SSF56752">
    <property type="entry name" value="D-aminoacid aminotransferase-like PLP-dependent enzymes"/>
    <property type="match status" value="1"/>
</dbReference>
<dbReference type="PANTHER" id="PTHR42825:SF2">
    <property type="entry name" value="BRANCHED-CHAIN-AMINO-ACID AMINOTRANSFERASE 3, CHLOROPLASTIC-RELATED"/>
    <property type="match status" value="1"/>
</dbReference>
<evidence type="ECO:0000256" key="8">
    <source>
        <dbReference type="ARBA" id="ARBA00022576"/>
    </source>
</evidence>
<comment type="pathway">
    <text evidence="4">Amino-acid biosynthesis; L-valine biosynthesis; L-valine from pyruvate: step 4/4.</text>
</comment>
<evidence type="ECO:0000256" key="14">
    <source>
        <dbReference type="PIRSR" id="PIRSR006468-1"/>
    </source>
</evidence>
<dbReference type="PIRSF" id="PIRSF006468">
    <property type="entry name" value="BCAT1"/>
    <property type="match status" value="1"/>
</dbReference>
<reference evidence="15" key="1">
    <citation type="submission" date="2020-10" db="EMBL/GenBank/DDBJ databases">
        <authorList>
            <person name="Gilroy R."/>
        </authorList>
    </citation>
    <scope>NUCLEOTIDE SEQUENCE</scope>
    <source>
        <strain evidence="15">D5-748</strain>
    </source>
</reference>
<evidence type="ECO:0000256" key="10">
    <source>
        <dbReference type="ARBA" id="ARBA00022898"/>
    </source>
</evidence>
<accession>A0A9D9ECI4</accession>
<evidence type="ECO:0000256" key="9">
    <source>
        <dbReference type="ARBA" id="ARBA00022679"/>
    </source>
</evidence>
<comment type="catalytic activity">
    <reaction evidence="12">
        <text>L-isoleucine + 2-oxoglutarate = (S)-3-methyl-2-oxopentanoate + L-glutamate</text>
        <dbReference type="Rhea" id="RHEA:24801"/>
        <dbReference type="ChEBI" id="CHEBI:16810"/>
        <dbReference type="ChEBI" id="CHEBI:29985"/>
        <dbReference type="ChEBI" id="CHEBI:35146"/>
        <dbReference type="ChEBI" id="CHEBI:58045"/>
        <dbReference type="EC" id="2.6.1.42"/>
    </reaction>
</comment>
<protein>
    <recommendedName>
        <fullName evidence="7">branched-chain-amino-acid transaminase</fullName>
        <ecNumber evidence="7">2.6.1.42</ecNumber>
    </recommendedName>
</protein>